<dbReference type="Proteomes" id="UP000254507">
    <property type="component" value="Unassembled WGS sequence"/>
</dbReference>
<gene>
    <name evidence="3" type="ORF">CFY87_01225</name>
    <name evidence="4" type="ORF">NCTC10851_00465</name>
</gene>
<organism evidence="4 6">
    <name type="scientific">Actinobacillus seminis</name>
    <dbReference type="NCBI Taxonomy" id="722"/>
    <lineage>
        <taxon>Bacteria</taxon>
        <taxon>Pseudomonadati</taxon>
        <taxon>Pseudomonadota</taxon>
        <taxon>Gammaproteobacteria</taxon>
        <taxon>Pasteurellales</taxon>
        <taxon>Pasteurellaceae</taxon>
        <taxon>Actinobacillus</taxon>
    </lineage>
</organism>
<evidence type="ECO:0000313" key="5">
    <source>
        <dbReference type="Proteomes" id="UP000215738"/>
    </source>
</evidence>
<proteinExistence type="predicted"/>
<dbReference type="RefSeq" id="WP_094945490.1">
    <property type="nucleotide sequence ID" value="NZ_JBMHIA010000031.1"/>
</dbReference>
<evidence type="ECO:0000313" key="4">
    <source>
        <dbReference type="EMBL" id="SUU34612.1"/>
    </source>
</evidence>
<dbReference type="Proteomes" id="UP000215738">
    <property type="component" value="Unassembled WGS sequence"/>
</dbReference>
<reference evidence="4 6" key="2">
    <citation type="submission" date="2018-06" db="EMBL/GenBank/DDBJ databases">
        <authorList>
            <consortium name="Pathogen Informatics"/>
            <person name="Doyle S."/>
        </authorList>
    </citation>
    <scope>NUCLEOTIDE SEQUENCE [LARGE SCALE GENOMIC DNA]</scope>
    <source>
        <strain evidence="4 6">NCTC10851</strain>
    </source>
</reference>
<sequence length="78" mass="8985">MKKIKYTTKLMMATSLLSLLTIGTVNAKDMNNCKNQMNTDCMQEMKSDSMQMKDKMMKSEPMQKDEVMKSEPMKTSSM</sequence>
<keyword evidence="5" id="KW-1185">Reference proteome</keyword>
<evidence type="ECO:0000313" key="6">
    <source>
        <dbReference type="Proteomes" id="UP000254507"/>
    </source>
</evidence>
<dbReference type="InParanoid" id="A0A263HFZ8"/>
<dbReference type="EMBL" id="UFSB01000001">
    <property type="protein sequence ID" value="SUU34612.1"/>
    <property type="molecule type" value="Genomic_DNA"/>
</dbReference>
<protein>
    <recommendedName>
        <fullName evidence="7">Pentapeptide MXKDX repeat protein</fullName>
    </recommendedName>
</protein>
<name>A0A263HFZ8_9PAST</name>
<evidence type="ECO:0000313" key="3">
    <source>
        <dbReference type="EMBL" id="OZN25859.1"/>
    </source>
</evidence>
<reference evidence="3 5" key="1">
    <citation type="submission" date="2017-07" db="EMBL/GenBank/DDBJ databases">
        <title>Virulence factors identified in Actinobacillus seminis.</title>
        <authorList>
            <person name="Negrete-Abascal E."/>
            <person name="Vaca-Pacheco S."/>
            <person name="Montes-Garcia F."/>
            <person name="Leyto-Gil A.M."/>
            <person name="Fragoso-Garcia E."/>
            <person name="Carvente-Garcia R."/>
            <person name="Perez-Agueros S."/>
            <person name="Castelan-Sanchez H.G."/>
            <person name="Garcia-Molina A."/>
            <person name="Villamar T.E."/>
            <person name="Vazquez-Cruz C."/>
        </authorList>
    </citation>
    <scope>NUCLEOTIDE SEQUENCE [LARGE SCALE GENOMIC DNA]</scope>
    <source>
        <strain evidence="3 5">ATCC 15768</strain>
    </source>
</reference>
<feature type="chain" id="PRO_5043343786" description="Pentapeptide MXKDX repeat protein" evidence="2">
    <location>
        <begin position="28"/>
        <end position="78"/>
    </location>
</feature>
<dbReference type="EMBL" id="NLFK01000001">
    <property type="protein sequence ID" value="OZN25859.1"/>
    <property type="molecule type" value="Genomic_DNA"/>
</dbReference>
<evidence type="ECO:0000256" key="2">
    <source>
        <dbReference type="SAM" id="SignalP"/>
    </source>
</evidence>
<keyword evidence="2" id="KW-0732">Signal</keyword>
<feature type="signal peptide" evidence="2">
    <location>
        <begin position="1"/>
        <end position="27"/>
    </location>
</feature>
<evidence type="ECO:0000256" key="1">
    <source>
        <dbReference type="SAM" id="MobiDB-lite"/>
    </source>
</evidence>
<accession>A0A263HFZ8</accession>
<dbReference type="AlphaFoldDB" id="A0A263HFZ8"/>
<evidence type="ECO:0008006" key="7">
    <source>
        <dbReference type="Google" id="ProtNLM"/>
    </source>
</evidence>
<feature type="region of interest" description="Disordered" evidence="1">
    <location>
        <begin position="47"/>
        <end position="78"/>
    </location>
</feature>
<feature type="compositionally biased region" description="Basic and acidic residues" evidence="1">
    <location>
        <begin position="47"/>
        <end position="72"/>
    </location>
</feature>